<dbReference type="PROSITE" id="PS51034">
    <property type="entry name" value="ZP_2"/>
    <property type="match status" value="1"/>
</dbReference>
<name>A0A8C5QWK1_9ANUR</name>
<dbReference type="InterPro" id="IPR055355">
    <property type="entry name" value="ZP-C"/>
</dbReference>
<evidence type="ECO:0000256" key="1">
    <source>
        <dbReference type="ARBA" id="ARBA00023157"/>
    </source>
</evidence>
<feature type="domain" description="ZP" evidence="4">
    <location>
        <begin position="438"/>
        <end position="674"/>
    </location>
</feature>
<proteinExistence type="predicted"/>
<dbReference type="Ensembl" id="ENSLLET00000045191.1">
    <property type="protein sequence ID" value="ENSLLEP00000043460.1"/>
    <property type="gene ID" value="ENSLLEG00000027608.1"/>
</dbReference>
<accession>A0A8C5QWK1</accession>
<dbReference type="PANTHER" id="PTHR46534">
    <property type="entry name" value="IGGFC_BINDING DOMAIN-CONTAINING PROTEIN"/>
    <property type="match status" value="1"/>
</dbReference>
<evidence type="ECO:0000313" key="5">
    <source>
        <dbReference type="Ensembl" id="ENSLLEP00000043460.1"/>
    </source>
</evidence>
<dbReference type="AlphaFoldDB" id="A0A8C5QWK1"/>
<evidence type="ECO:0000256" key="2">
    <source>
        <dbReference type="SAM" id="Phobius"/>
    </source>
</evidence>
<evidence type="ECO:0000256" key="3">
    <source>
        <dbReference type="SAM" id="SignalP"/>
    </source>
</evidence>
<dbReference type="InterPro" id="IPR042235">
    <property type="entry name" value="ZP-C_dom"/>
</dbReference>
<keyword evidence="2" id="KW-0472">Membrane</keyword>
<sequence length="758" mass="85482">MTALLTILLLIGSLGTGQAQRSFVTAFLENINRSALTKFQLYLVTYDKPATVSVFVLNPPFSQMVFIERDSSSLVSLDFQYMISEKQVVSKAVMVTSDEDISVFGFYTSFDTADAMACLPAEDLGTEYYIVTSGGGHANQFAVANGRYENITLEITVSGSIDYNGVQYGNQERFSVTLEYQQVVQFQSAKDLTGTRVVSTSPVAVFSGNKCFTGINTLCDALVEQLYPVENWGTFFGVYPLLHHTQDVIDIIAASPNTTVTVEKPMETLQYHLQQGSRLRLTLEDRIIVNSSKAIMICYLFRENIPGIVTNYDPFFVTVPPASLTRKYYKFITQDIYYNFILIVSPAPSIAEFYLDHQPISHWNVSMREINGLKGWEVVLGKISGQHEIYHESLGFVIYVYGIETYISYGYSMGQESTYPDPPLPESTEDPAASDVLRCLSDGAVYHLSLSLLHNANLAVRDVHLEDPLCRAEQDGSSAFIKIPFNRCGSRVLYEDGKTFYENTVYGTIPETSIHRIEIPVKCGMETDESLGLLFHPRVTDVVSLGHYNISMKLFQNDSFDNPIETYPYEADLHGKLYVGFKVESNDGNLQILVDNCRSSPSLEDSEQTYYLIQHGCLLDSTLHSHPVSDQREKHFSFHIFKFEDSSEVYLSCDVITCHSNTTHNRCNQGCTSQRQRRSVFAPKTQLGSAKLSQGPIVFKQDDTLLRAENLSDQQDLNTFPMFVFMAALCTVCLLSTVVFILQRRYYRMREYTLLRNN</sequence>
<dbReference type="PANTHER" id="PTHR46534:SF4">
    <property type="entry name" value="IGGFC-BINDING PROTEIN-LIKE"/>
    <property type="match status" value="1"/>
</dbReference>
<keyword evidence="3" id="KW-0732">Signal</keyword>
<dbReference type="Gene3D" id="2.60.40.4100">
    <property type="entry name" value="Zona pellucida, ZP-C domain"/>
    <property type="match status" value="1"/>
</dbReference>
<reference evidence="5" key="1">
    <citation type="submission" date="2025-08" db="UniProtKB">
        <authorList>
            <consortium name="Ensembl"/>
        </authorList>
    </citation>
    <scope>IDENTIFICATION</scope>
</reference>
<dbReference type="Pfam" id="PF17517">
    <property type="entry name" value="IgGFc_binding"/>
    <property type="match status" value="1"/>
</dbReference>
<keyword evidence="2" id="KW-0812">Transmembrane</keyword>
<feature type="transmembrane region" description="Helical" evidence="2">
    <location>
        <begin position="720"/>
        <end position="742"/>
    </location>
</feature>
<dbReference type="OrthoDB" id="9987373at2759"/>
<keyword evidence="1" id="KW-1015">Disulfide bond</keyword>
<keyword evidence="6" id="KW-1185">Reference proteome</keyword>
<evidence type="ECO:0000259" key="4">
    <source>
        <dbReference type="PROSITE" id="PS51034"/>
    </source>
</evidence>
<dbReference type="Pfam" id="PF00100">
    <property type="entry name" value="Zona_pellucida"/>
    <property type="match status" value="1"/>
</dbReference>
<protein>
    <recommendedName>
        <fullName evidence="4">ZP domain-containing protein</fullName>
    </recommendedName>
</protein>
<dbReference type="Proteomes" id="UP000694569">
    <property type="component" value="Unplaced"/>
</dbReference>
<reference evidence="5" key="2">
    <citation type="submission" date="2025-09" db="UniProtKB">
        <authorList>
            <consortium name="Ensembl"/>
        </authorList>
    </citation>
    <scope>IDENTIFICATION</scope>
</reference>
<evidence type="ECO:0000313" key="6">
    <source>
        <dbReference type="Proteomes" id="UP000694569"/>
    </source>
</evidence>
<dbReference type="InterPro" id="IPR035234">
    <property type="entry name" value="IgGFc-bd_N"/>
</dbReference>
<dbReference type="InterPro" id="IPR001507">
    <property type="entry name" value="ZP_dom"/>
</dbReference>
<keyword evidence="2" id="KW-1133">Transmembrane helix</keyword>
<dbReference type="Gene3D" id="2.60.40.3210">
    <property type="entry name" value="Zona pellucida, ZP-N domain"/>
    <property type="match status" value="1"/>
</dbReference>
<feature type="signal peptide" evidence="3">
    <location>
        <begin position="1"/>
        <end position="19"/>
    </location>
</feature>
<feature type="chain" id="PRO_5034215119" description="ZP domain-containing protein" evidence="3">
    <location>
        <begin position="20"/>
        <end position="758"/>
    </location>
</feature>
<dbReference type="SMART" id="SM00241">
    <property type="entry name" value="ZP"/>
    <property type="match status" value="1"/>
</dbReference>
<dbReference type="GeneTree" id="ENSGT00940000165331"/>
<organism evidence="5 6">
    <name type="scientific">Leptobrachium leishanense</name>
    <name type="common">Leishan spiny toad</name>
    <dbReference type="NCBI Taxonomy" id="445787"/>
    <lineage>
        <taxon>Eukaryota</taxon>
        <taxon>Metazoa</taxon>
        <taxon>Chordata</taxon>
        <taxon>Craniata</taxon>
        <taxon>Vertebrata</taxon>
        <taxon>Euteleostomi</taxon>
        <taxon>Amphibia</taxon>
        <taxon>Batrachia</taxon>
        <taxon>Anura</taxon>
        <taxon>Pelobatoidea</taxon>
        <taxon>Megophryidae</taxon>
        <taxon>Leptobrachium</taxon>
    </lineage>
</organism>